<evidence type="ECO:0000313" key="1">
    <source>
        <dbReference type="EMBL" id="GIY77478.1"/>
    </source>
</evidence>
<organism evidence="1 2">
    <name type="scientific">Caerostris extrusa</name>
    <name type="common">Bark spider</name>
    <name type="synonym">Caerostris bankana</name>
    <dbReference type="NCBI Taxonomy" id="172846"/>
    <lineage>
        <taxon>Eukaryota</taxon>
        <taxon>Metazoa</taxon>
        <taxon>Ecdysozoa</taxon>
        <taxon>Arthropoda</taxon>
        <taxon>Chelicerata</taxon>
        <taxon>Arachnida</taxon>
        <taxon>Araneae</taxon>
        <taxon>Araneomorphae</taxon>
        <taxon>Entelegynae</taxon>
        <taxon>Araneoidea</taxon>
        <taxon>Araneidae</taxon>
        <taxon>Caerostris</taxon>
    </lineage>
</organism>
<dbReference type="EMBL" id="BPLR01015634">
    <property type="protein sequence ID" value="GIY77478.1"/>
    <property type="molecule type" value="Genomic_DNA"/>
</dbReference>
<proteinExistence type="predicted"/>
<dbReference type="AlphaFoldDB" id="A0AAV4W793"/>
<gene>
    <name evidence="1" type="ORF">CEXT_699421</name>
</gene>
<protein>
    <submittedName>
        <fullName evidence="1">Uncharacterized protein</fullName>
    </submittedName>
</protein>
<accession>A0AAV4W793</accession>
<name>A0AAV4W793_CAEEX</name>
<comment type="caution">
    <text evidence="1">The sequence shown here is derived from an EMBL/GenBank/DDBJ whole genome shotgun (WGS) entry which is preliminary data.</text>
</comment>
<evidence type="ECO:0000313" key="2">
    <source>
        <dbReference type="Proteomes" id="UP001054945"/>
    </source>
</evidence>
<reference evidence="1 2" key="1">
    <citation type="submission" date="2021-06" db="EMBL/GenBank/DDBJ databases">
        <title>Caerostris extrusa draft genome.</title>
        <authorList>
            <person name="Kono N."/>
            <person name="Arakawa K."/>
        </authorList>
    </citation>
    <scope>NUCLEOTIDE SEQUENCE [LARGE SCALE GENOMIC DNA]</scope>
</reference>
<sequence length="276" mass="31543">MDFGGLAWDLRTTVVSNKYSGDKVLKEPLIGTEQSTQSQLHIKTIRSDTTIKKKKKRKKELTTQQQNNARVTATTTAAARLPQVFQLQLMLWALLPRNSQGGKECLSAPSKQERLRNELPSMNGRASTLQRTPWAKWEFFSTLLFFSFSPIPNLLLMSFPSIRCNFLCYGRAYFRVKKVKEETEELDIHVAGWGNICIKTEFFFSLVLMATFLYSSFMTPRQNWWGSKKLKGDSVAEGRLEQTTSIELGGRSHRAMRQVPQASIFILFAQLEIGCR</sequence>
<dbReference type="Proteomes" id="UP001054945">
    <property type="component" value="Unassembled WGS sequence"/>
</dbReference>
<keyword evidence="2" id="KW-1185">Reference proteome</keyword>